<name>A0A077ZHT5_TRITR</name>
<evidence type="ECO:0000313" key="1">
    <source>
        <dbReference type="EMBL" id="CDW59962.1"/>
    </source>
</evidence>
<keyword evidence="2" id="KW-1185">Reference proteome</keyword>
<dbReference type="GO" id="GO:0005829">
    <property type="term" value="C:cytosol"/>
    <property type="evidence" value="ECO:0007669"/>
    <property type="project" value="TreeGrafter"/>
</dbReference>
<evidence type="ECO:0000313" key="2">
    <source>
        <dbReference type="Proteomes" id="UP000030665"/>
    </source>
</evidence>
<reference evidence="1" key="1">
    <citation type="submission" date="2014-01" db="EMBL/GenBank/DDBJ databases">
        <authorList>
            <person name="Aslett M."/>
        </authorList>
    </citation>
    <scope>NUCLEOTIDE SEQUENCE</scope>
</reference>
<dbReference type="SUPFAM" id="SSF54695">
    <property type="entry name" value="POZ domain"/>
    <property type="match status" value="1"/>
</dbReference>
<dbReference type="AlphaFoldDB" id="A0A077ZHT5"/>
<evidence type="ECO:0008006" key="3">
    <source>
        <dbReference type="Google" id="ProtNLM"/>
    </source>
</evidence>
<dbReference type="PANTHER" id="PTHR23312">
    <property type="entry name" value="ARMC5 ARMADILLO REPEAT-CONTAINING -RELATED"/>
    <property type="match status" value="1"/>
</dbReference>
<dbReference type="OrthoDB" id="6086604at2759"/>
<accession>A0A077ZHT5</accession>
<dbReference type="InterPro" id="IPR011333">
    <property type="entry name" value="SKP1/BTB/POZ_sf"/>
</dbReference>
<protein>
    <recommendedName>
        <fullName evidence="3">BTB domain containing protein</fullName>
    </recommendedName>
</protein>
<dbReference type="Proteomes" id="UP000030665">
    <property type="component" value="Unassembled WGS sequence"/>
</dbReference>
<dbReference type="PANTHER" id="PTHR23312:SF8">
    <property type="entry name" value="ARMADILLO REPEAT-CONTAINING PROTEIN 5"/>
    <property type="match status" value="1"/>
</dbReference>
<proteinExistence type="predicted"/>
<organism evidence="1 2">
    <name type="scientific">Trichuris trichiura</name>
    <name type="common">Whipworm</name>
    <name type="synonym">Trichocephalus trichiurus</name>
    <dbReference type="NCBI Taxonomy" id="36087"/>
    <lineage>
        <taxon>Eukaryota</taxon>
        <taxon>Metazoa</taxon>
        <taxon>Ecdysozoa</taxon>
        <taxon>Nematoda</taxon>
        <taxon>Enoplea</taxon>
        <taxon>Dorylaimia</taxon>
        <taxon>Trichinellida</taxon>
        <taxon>Trichuridae</taxon>
        <taxon>Trichuris</taxon>
    </lineage>
</organism>
<sequence>MGHHSHKRRSSQLKRLLLHHRSITSAEKALAFAQSAERKEIIEMMGLYVEKYEQISGKDDQVKEVEAILGEAVSVLSNCVWLNRHTIQRLFSYKRRILDIIERAFRRPSVPKILAFRFVRLLVLLCQEDQFSSILFEFRDIISCALRWVGSDDLRSDELSFFLRLLRCAAHCGSRACRNLLQLNSANVLAENYPKQDCECRLKTVEVLLLVSAAAPDEHWTDQILTTEFLPKLMADVKGDCPSCSNCSRFPSLKRAAQRLLLALLRLDGEIKIQLCKHGAIEYVLQCCKKSEARKDEFIRALASFASEAYSRQMMRRTSALLYLAEIFERSDKLQLNELLLRAFVCFRAKLFHCLTLFLNSNIGVNPFNDNSSVNRSLSPWKINWCSSPNSRSEFSAQQMSMESSDESSSFSTDSQVTAVREVETESVLARSEKELVHVVKCHDMNDCCLCQRLPDYTGFSSVLSNDEFNSVSLCLTLLSSLANQDSLSHTLCSTNVWHTFLALAVTMHYPYEKLICILKQVLRNRNCVELLIENGVCSLIFKYLINPMHQCDNCFALTTAGYDLIATLNHEDETTRYVTKTAIRMFNYGTDQQRLLAACSLPFLSMHLSELHFTGGIAFLCDRLILSADDDVEQLQDVFTSLSVLYHRVCRTGDNTDCEEEQQHDCCYPQNIDEKNQVYFCHPHSDSAIVADRSVLCSNSEFYTAMLEGGFVEAGQSRFSLVTDEFTLRCNELLLHFLHGCYYCSSVRLRSSEECIELIHLASSRLCFHVVTHLVDKEVGRWLSVTNVIEFLRIALSHRIAALTEKCMELLFKVHFLDFALIVDTVKSVAILGCADEFCLAAKELFSNKLLSYNFRSTGSNWPRGW</sequence>
<dbReference type="EMBL" id="HG806802">
    <property type="protein sequence ID" value="CDW59962.1"/>
    <property type="molecule type" value="Genomic_DNA"/>
</dbReference>
<reference evidence="1" key="2">
    <citation type="submission" date="2014-03" db="EMBL/GenBank/DDBJ databases">
        <title>The whipworm genome and dual-species transcriptomics of an intimate host-pathogen interaction.</title>
        <authorList>
            <person name="Foth B.J."/>
            <person name="Tsai I.J."/>
            <person name="Reid A.J."/>
            <person name="Bancroft A.J."/>
            <person name="Nichol S."/>
            <person name="Tracey A."/>
            <person name="Holroyd N."/>
            <person name="Cotton J.A."/>
            <person name="Stanley E.J."/>
            <person name="Zarowiecki M."/>
            <person name="Liu J.Z."/>
            <person name="Huckvale T."/>
            <person name="Cooper P.J."/>
            <person name="Grencis R.K."/>
            <person name="Berriman M."/>
        </authorList>
    </citation>
    <scope>NUCLEOTIDE SEQUENCE [LARGE SCALE GENOMIC DNA]</scope>
</reference>
<dbReference type="Gene3D" id="3.30.710.10">
    <property type="entry name" value="Potassium Channel Kv1.1, Chain A"/>
    <property type="match status" value="1"/>
</dbReference>
<gene>
    <name evidence="1" type="ORF">TTRE_0000830901</name>
</gene>
<dbReference type="GO" id="GO:0009653">
    <property type="term" value="P:anatomical structure morphogenesis"/>
    <property type="evidence" value="ECO:0007669"/>
    <property type="project" value="TreeGrafter"/>
</dbReference>